<proteinExistence type="predicted"/>
<dbReference type="Proteomes" id="UP000006727">
    <property type="component" value="Chromosome 20"/>
</dbReference>
<dbReference type="InParanoid" id="A0A2K1IUW7"/>
<evidence type="ECO:0000313" key="2">
    <source>
        <dbReference type="EnsemblPlants" id="Pp3c20_10820V3.1"/>
    </source>
</evidence>
<keyword evidence="3" id="KW-1185">Reference proteome</keyword>
<organism evidence="1">
    <name type="scientific">Physcomitrium patens</name>
    <name type="common">Spreading-leaved earth moss</name>
    <name type="synonym">Physcomitrella patens</name>
    <dbReference type="NCBI Taxonomy" id="3218"/>
    <lineage>
        <taxon>Eukaryota</taxon>
        <taxon>Viridiplantae</taxon>
        <taxon>Streptophyta</taxon>
        <taxon>Embryophyta</taxon>
        <taxon>Bryophyta</taxon>
        <taxon>Bryophytina</taxon>
        <taxon>Bryopsida</taxon>
        <taxon>Funariidae</taxon>
        <taxon>Funariales</taxon>
        <taxon>Funariaceae</taxon>
        <taxon>Physcomitrium</taxon>
    </lineage>
</organism>
<reference evidence="2" key="3">
    <citation type="submission" date="2020-12" db="UniProtKB">
        <authorList>
            <consortium name="EnsemblPlants"/>
        </authorList>
    </citation>
    <scope>IDENTIFICATION</scope>
</reference>
<accession>A0A2K1IUW7</accession>
<dbReference type="Gramene" id="Pp3c20_10820V3.1">
    <property type="protein sequence ID" value="Pp3c20_10820V3.1"/>
    <property type="gene ID" value="Pp3c20_10820"/>
</dbReference>
<protein>
    <submittedName>
        <fullName evidence="1 2">Uncharacterized protein</fullName>
    </submittedName>
</protein>
<gene>
    <name evidence="1" type="ORF">PHYPA_025009</name>
</gene>
<evidence type="ECO:0000313" key="1">
    <source>
        <dbReference type="EMBL" id="PNR33066.1"/>
    </source>
</evidence>
<dbReference type="AlphaFoldDB" id="A0A2K1IUW7"/>
<evidence type="ECO:0000313" key="3">
    <source>
        <dbReference type="Proteomes" id="UP000006727"/>
    </source>
</evidence>
<name>A0A2K1IUW7_PHYPA</name>
<reference evidence="1 3" key="1">
    <citation type="journal article" date="2008" name="Science">
        <title>The Physcomitrella genome reveals evolutionary insights into the conquest of land by plants.</title>
        <authorList>
            <person name="Rensing S."/>
            <person name="Lang D."/>
            <person name="Zimmer A."/>
            <person name="Terry A."/>
            <person name="Salamov A."/>
            <person name="Shapiro H."/>
            <person name="Nishiyama T."/>
            <person name="Perroud P.-F."/>
            <person name="Lindquist E."/>
            <person name="Kamisugi Y."/>
            <person name="Tanahashi T."/>
            <person name="Sakakibara K."/>
            <person name="Fujita T."/>
            <person name="Oishi K."/>
            <person name="Shin-I T."/>
            <person name="Kuroki Y."/>
            <person name="Toyoda A."/>
            <person name="Suzuki Y."/>
            <person name="Hashimoto A."/>
            <person name="Yamaguchi K."/>
            <person name="Sugano A."/>
            <person name="Kohara Y."/>
            <person name="Fujiyama A."/>
            <person name="Anterola A."/>
            <person name="Aoki S."/>
            <person name="Ashton N."/>
            <person name="Barbazuk W.B."/>
            <person name="Barker E."/>
            <person name="Bennetzen J."/>
            <person name="Bezanilla M."/>
            <person name="Blankenship R."/>
            <person name="Cho S.H."/>
            <person name="Dutcher S."/>
            <person name="Estelle M."/>
            <person name="Fawcett J.A."/>
            <person name="Gundlach H."/>
            <person name="Hanada K."/>
            <person name="Heyl A."/>
            <person name="Hicks K.A."/>
            <person name="Hugh J."/>
            <person name="Lohr M."/>
            <person name="Mayer K."/>
            <person name="Melkozernov A."/>
            <person name="Murata T."/>
            <person name="Nelson D."/>
            <person name="Pils B."/>
            <person name="Prigge M."/>
            <person name="Reiss B."/>
            <person name="Renner T."/>
            <person name="Rombauts S."/>
            <person name="Rushton P."/>
            <person name="Sanderfoot A."/>
            <person name="Schween G."/>
            <person name="Shiu S.-H."/>
            <person name="Stueber K."/>
            <person name="Theodoulou F.L."/>
            <person name="Tu H."/>
            <person name="Van de Peer Y."/>
            <person name="Verrier P.J."/>
            <person name="Waters E."/>
            <person name="Wood A."/>
            <person name="Yang L."/>
            <person name="Cove D."/>
            <person name="Cuming A."/>
            <person name="Hasebe M."/>
            <person name="Lucas S."/>
            <person name="Mishler D.B."/>
            <person name="Reski R."/>
            <person name="Grigoriev I."/>
            <person name="Quatrano R.S."/>
            <person name="Boore J.L."/>
        </authorList>
    </citation>
    <scope>NUCLEOTIDE SEQUENCE [LARGE SCALE GENOMIC DNA]</scope>
    <source>
        <strain evidence="2 3">cv. Gransden 2004</strain>
    </source>
</reference>
<dbReference type="EnsemblPlants" id="Pp3c20_10820V3.1">
    <property type="protein sequence ID" value="Pp3c20_10820V3.1"/>
    <property type="gene ID" value="Pp3c20_10820"/>
</dbReference>
<reference evidence="1 3" key="2">
    <citation type="journal article" date="2018" name="Plant J.">
        <title>The Physcomitrella patens chromosome-scale assembly reveals moss genome structure and evolution.</title>
        <authorList>
            <person name="Lang D."/>
            <person name="Ullrich K.K."/>
            <person name="Murat F."/>
            <person name="Fuchs J."/>
            <person name="Jenkins J."/>
            <person name="Haas F.B."/>
            <person name="Piednoel M."/>
            <person name="Gundlach H."/>
            <person name="Van Bel M."/>
            <person name="Meyberg R."/>
            <person name="Vives C."/>
            <person name="Morata J."/>
            <person name="Symeonidi A."/>
            <person name="Hiss M."/>
            <person name="Muchero W."/>
            <person name="Kamisugi Y."/>
            <person name="Saleh O."/>
            <person name="Blanc G."/>
            <person name="Decker E.L."/>
            <person name="van Gessel N."/>
            <person name="Grimwood J."/>
            <person name="Hayes R.D."/>
            <person name="Graham S.W."/>
            <person name="Gunter L.E."/>
            <person name="McDaniel S.F."/>
            <person name="Hoernstein S.N.W."/>
            <person name="Larsson A."/>
            <person name="Li F.W."/>
            <person name="Perroud P.F."/>
            <person name="Phillips J."/>
            <person name="Ranjan P."/>
            <person name="Rokshar D.S."/>
            <person name="Rothfels C.J."/>
            <person name="Schneider L."/>
            <person name="Shu S."/>
            <person name="Stevenson D.W."/>
            <person name="Thummler F."/>
            <person name="Tillich M."/>
            <person name="Villarreal Aguilar J.C."/>
            <person name="Widiez T."/>
            <person name="Wong G.K."/>
            <person name="Wymore A."/>
            <person name="Zhang Y."/>
            <person name="Zimmer A.D."/>
            <person name="Quatrano R.S."/>
            <person name="Mayer K.F.X."/>
            <person name="Goodstein D."/>
            <person name="Casacuberta J.M."/>
            <person name="Vandepoele K."/>
            <person name="Reski R."/>
            <person name="Cuming A.C."/>
            <person name="Tuskan G.A."/>
            <person name="Maumus F."/>
            <person name="Salse J."/>
            <person name="Schmutz J."/>
            <person name="Rensing S.A."/>
        </authorList>
    </citation>
    <scope>NUCLEOTIDE SEQUENCE [LARGE SCALE GENOMIC DNA]</scope>
    <source>
        <strain evidence="2 3">cv. Gransden 2004</strain>
    </source>
</reference>
<dbReference type="EMBL" id="ABEU02000020">
    <property type="protein sequence ID" value="PNR33066.1"/>
    <property type="molecule type" value="Genomic_DNA"/>
</dbReference>
<sequence length="32" mass="3865">MSPFWLRWQIRKWKEDTDIGSSFEISYSLSGN</sequence>